<dbReference type="Pfam" id="PF00650">
    <property type="entry name" value="CRAL_TRIO"/>
    <property type="match status" value="1"/>
</dbReference>
<dbReference type="InterPro" id="IPR051026">
    <property type="entry name" value="PI/PC_transfer"/>
</dbReference>
<dbReference type="SUPFAM" id="SSF46938">
    <property type="entry name" value="CRAL/TRIO N-terminal domain"/>
    <property type="match status" value="1"/>
</dbReference>
<dbReference type="Proteomes" id="UP001219567">
    <property type="component" value="Chromosome 2"/>
</dbReference>
<feature type="region of interest" description="Disordered" evidence="1">
    <location>
        <begin position="1"/>
        <end position="85"/>
    </location>
</feature>
<dbReference type="SUPFAM" id="SSF52087">
    <property type="entry name" value="CRAL/TRIO domain"/>
    <property type="match status" value="1"/>
</dbReference>
<dbReference type="InterPro" id="IPR036273">
    <property type="entry name" value="CRAL/TRIO_N_dom_sf"/>
</dbReference>
<proteinExistence type="predicted"/>
<dbReference type="PANTHER" id="PTHR45657">
    <property type="entry name" value="CRAL-TRIO DOMAIN-CONTAINING PROTEIN YKL091C-RELATED"/>
    <property type="match status" value="1"/>
</dbReference>
<evidence type="ECO:0000313" key="3">
    <source>
        <dbReference type="EMBL" id="WFC98983.1"/>
    </source>
</evidence>
<dbReference type="Gene3D" id="3.40.525.10">
    <property type="entry name" value="CRAL-TRIO lipid binding domain"/>
    <property type="match status" value="1"/>
</dbReference>
<feature type="compositionally biased region" description="Polar residues" evidence="1">
    <location>
        <begin position="35"/>
        <end position="48"/>
    </location>
</feature>
<feature type="region of interest" description="Disordered" evidence="1">
    <location>
        <begin position="340"/>
        <end position="363"/>
    </location>
</feature>
<sequence length="363" mass="40778">MAPFSGRSRQSSVTSGLEVPKVDSKPRRSMPNLFGQRSSEGVSATSLSVPDDKRKTRSSGDRTPRSSPEPGSFTPAGGHPGNLNEDQQRAYHALEQALLEAELIPSDNPPAHQPAQLLRFLRARNFDVDAAKLMYSNAEKWKESIQLEKLYREFQFEERDLVAKHGWRMYFHKTDRLGRPIFVQDLSNLQPEKVFSHTSQDRIIQNFAVTLEHAVRHRYDACTESQGHLVDDNYMVLNVAGLGLSTFWAMKGQLQQLLSVLDDNFPELSGRVQIINAPYLFSTVWSYVKGWLPAQTAAKIDIAGTDYMSKVSSYVNLEAWPKHLGGECECEQPSPVRACETSDAGPWKSREESMASCSRKLST</sequence>
<dbReference type="Gene3D" id="1.10.8.20">
    <property type="entry name" value="N-terminal domain of phosphatidylinositol transfer protein sec14p"/>
    <property type="match status" value="1"/>
</dbReference>
<dbReference type="Pfam" id="PF03765">
    <property type="entry name" value="CRAL_TRIO_N"/>
    <property type="match status" value="1"/>
</dbReference>
<evidence type="ECO:0000313" key="4">
    <source>
        <dbReference type="Proteomes" id="UP001219567"/>
    </source>
</evidence>
<name>A0AAJ6CHN3_9BASI</name>
<dbReference type="CDD" id="cd00170">
    <property type="entry name" value="SEC14"/>
    <property type="match status" value="1"/>
</dbReference>
<dbReference type="PANTHER" id="PTHR45657:SF1">
    <property type="entry name" value="CRAL-TRIO DOMAIN-CONTAINING PROTEIN YKL091C-RELATED"/>
    <property type="match status" value="1"/>
</dbReference>
<protein>
    <recommendedName>
        <fullName evidence="2">CRAL-TRIO domain-containing protein</fullName>
    </recommendedName>
</protein>
<dbReference type="InterPro" id="IPR011074">
    <property type="entry name" value="CRAL/TRIO_N_dom"/>
</dbReference>
<organism evidence="3 4">
    <name type="scientific">Malassezia yamatoensis</name>
    <dbReference type="NCBI Taxonomy" id="253288"/>
    <lineage>
        <taxon>Eukaryota</taxon>
        <taxon>Fungi</taxon>
        <taxon>Dikarya</taxon>
        <taxon>Basidiomycota</taxon>
        <taxon>Ustilaginomycotina</taxon>
        <taxon>Malasseziomycetes</taxon>
        <taxon>Malasseziales</taxon>
        <taxon>Malasseziaceae</taxon>
        <taxon>Malassezia</taxon>
    </lineage>
</organism>
<evidence type="ECO:0000256" key="1">
    <source>
        <dbReference type="SAM" id="MobiDB-lite"/>
    </source>
</evidence>
<feature type="domain" description="CRAL-TRIO" evidence="2">
    <location>
        <begin position="158"/>
        <end position="332"/>
    </location>
</feature>
<dbReference type="PROSITE" id="PS50191">
    <property type="entry name" value="CRAL_TRIO"/>
    <property type="match status" value="1"/>
</dbReference>
<feature type="compositionally biased region" description="Basic and acidic residues" evidence="1">
    <location>
        <begin position="50"/>
        <end position="64"/>
    </location>
</feature>
<dbReference type="InterPro" id="IPR036865">
    <property type="entry name" value="CRAL-TRIO_dom_sf"/>
</dbReference>
<keyword evidence="4" id="KW-1185">Reference proteome</keyword>
<evidence type="ECO:0000259" key="2">
    <source>
        <dbReference type="PROSITE" id="PS50191"/>
    </source>
</evidence>
<dbReference type="AlphaFoldDB" id="A0AAJ6CHN3"/>
<dbReference type="InterPro" id="IPR001251">
    <property type="entry name" value="CRAL-TRIO_dom"/>
</dbReference>
<accession>A0AAJ6CHN3</accession>
<gene>
    <name evidence="3" type="ORF">MYAM1_001717</name>
</gene>
<reference evidence="3 4" key="1">
    <citation type="submission" date="2023-03" db="EMBL/GenBank/DDBJ databases">
        <title>Mating type loci evolution in Malassezia.</title>
        <authorList>
            <person name="Coelho M.A."/>
        </authorList>
    </citation>
    <scope>NUCLEOTIDE SEQUENCE [LARGE SCALE GENOMIC DNA]</scope>
    <source>
        <strain evidence="3 4">CBS 9725</strain>
    </source>
</reference>
<dbReference type="EMBL" id="CP119944">
    <property type="protein sequence ID" value="WFC98983.1"/>
    <property type="molecule type" value="Genomic_DNA"/>
</dbReference>
<dbReference type="SMART" id="SM00516">
    <property type="entry name" value="SEC14"/>
    <property type="match status" value="1"/>
</dbReference>
<dbReference type="SMART" id="SM01100">
    <property type="entry name" value="CRAL_TRIO_N"/>
    <property type="match status" value="1"/>
</dbReference>